<dbReference type="GO" id="GO:0140115">
    <property type="term" value="P:export across plasma membrane"/>
    <property type="evidence" value="ECO:0007669"/>
    <property type="project" value="UniProtKB-ARBA"/>
</dbReference>
<protein>
    <submittedName>
        <fullName evidence="8">Related to multidrug resistant protein</fullName>
    </submittedName>
</protein>
<evidence type="ECO:0000256" key="4">
    <source>
        <dbReference type="ARBA" id="ARBA00023136"/>
    </source>
</evidence>
<gene>
    <name evidence="8" type="ORF">PAC_05262</name>
</gene>
<feature type="transmembrane region" description="Helical" evidence="6">
    <location>
        <begin position="220"/>
        <end position="239"/>
    </location>
</feature>
<evidence type="ECO:0000256" key="6">
    <source>
        <dbReference type="SAM" id="Phobius"/>
    </source>
</evidence>
<organism evidence="8 9">
    <name type="scientific">Phialocephala subalpina</name>
    <dbReference type="NCBI Taxonomy" id="576137"/>
    <lineage>
        <taxon>Eukaryota</taxon>
        <taxon>Fungi</taxon>
        <taxon>Dikarya</taxon>
        <taxon>Ascomycota</taxon>
        <taxon>Pezizomycotina</taxon>
        <taxon>Leotiomycetes</taxon>
        <taxon>Helotiales</taxon>
        <taxon>Mollisiaceae</taxon>
        <taxon>Phialocephala</taxon>
        <taxon>Phialocephala fortinii species complex</taxon>
    </lineage>
</organism>
<feature type="transmembrane region" description="Helical" evidence="6">
    <location>
        <begin position="281"/>
        <end position="302"/>
    </location>
</feature>
<dbReference type="GO" id="GO:0022857">
    <property type="term" value="F:transmembrane transporter activity"/>
    <property type="evidence" value="ECO:0007669"/>
    <property type="project" value="InterPro"/>
</dbReference>
<dbReference type="EMBL" id="FJOG01000006">
    <property type="protein sequence ID" value="CZR55375.1"/>
    <property type="molecule type" value="Genomic_DNA"/>
</dbReference>
<proteinExistence type="predicted"/>
<feature type="transmembrane region" description="Helical" evidence="6">
    <location>
        <begin position="308"/>
        <end position="328"/>
    </location>
</feature>
<keyword evidence="3 6" id="KW-1133">Transmembrane helix</keyword>
<feature type="transmembrane region" description="Helical" evidence="6">
    <location>
        <begin position="151"/>
        <end position="171"/>
    </location>
</feature>
<evidence type="ECO:0000256" key="1">
    <source>
        <dbReference type="ARBA" id="ARBA00004141"/>
    </source>
</evidence>
<dbReference type="SUPFAM" id="SSF103473">
    <property type="entry name" value="MFS general substrate transporter"/>
    <property type="match status" value="1"/>
</dbReference>
<feature type="compositionally biased region" description="Basic and acidic residues" evidence="5">
    <location>
        <begin position="1"/>
        <end position="15"/>
    </location>
</feature>
<feature type="transmembrane region" description="Helical" evidence="6">
    <location>
        <begin position="465"/>
        <end position="484"/>
    </location>
</feature>
<feature type="transmembrane region" description="Helical" evidence="6">
    <location>
        <begin position="245"/>
        <end position="269"/>
    </location>
</feature>
<reference evidence="8 9" key="1">
    <citation type="submission" date="2016-03" db="EMBL/GenBank/DDBJ databases">
        <authorList>
            <person name="Ploux O."/>
        </authorList>
    </citation>
    <scope>NUCLEOTIDE SEQUENCE [LARGE SCALE GENOMIC DNA]</scope>
    <source>
        <strain evidence="8 9">UAMH 11012</strain>
    </source>
</reference>
<accession>A0A1L7WRK2</accession>
<keyword evidence="9" id="KW-1185">Reference proteome</keyword>
<dbReference type="CDD" id="cd17323">
    <property type="entry name" value="MFS_Tpo1_MDR_like"/>
    <property type="match status" value="1"/>
</dbReference>
<evidence type="ECO:0000256" key="2">
    <source>
        <dbReference type="ARBA" id="ARBA00022692"/>
    </source>
</evidence>
<keyword evidence="2 6" id="KW-0812">Transmembrane</keyword>
<feature type="transmembrane region" description="Helical" evidence="6">
    <location>
        <begin position="558"/>
        <end position="578"/>
    </location>
</feature>
<dbReference type="STRING" id="576137.A0A1L7WRK2"/>
<dbReference type="PROSITE" id="PS50850">
    <property type="entry name" value="MFS"/>
    <property type="match status" value="1"/>
</dbReference>
<dbReference type="Proteomes" id="UP000184330">
    <property type="component" value="Unassembled WGS sequence"/>
</dbReference>
<evidence type="ECO:0000313" key="8">
    <source>
        <dbReference type="EMBL" id="CZR55375.1"/>
    </source>
</evidence>
<evidence type="ECO:0000256" key="3">
    <source>
        <dbReference type="ARBA" id="ARBA00022989"/>
    </source>
</evidence>
<name>A0A1L7WRK2_9HELO</name>
<dbReference type="PANTHER" id="PTHR23502:SF33">
    <property type="entry name" value="MAJOR FACILITATOR SUPERFAMILY (MFS) PROFILE DOMAIN-CONTAINING PROTEIN-RELATED"/>
    <property type="match status" value="1"/>
</dbReference>
<feature type="domain" description="Major facilitator superfamily (MFS) profile" evidence="7">
    <location>
        <begin position="153"/>
        <end position="587"/>
    </location>
</feature>
<dbReference type="PROSITE" id="PS00216">
    <property type="entry name" value="SUGAR_TRANSPORT_1"/>
    <property type="match status" value="1"/>
</dbReference>
<dbReference type="InterPro" id="IPR005829">
    <property type="entry name" value="Sugar_transporter_CS"/>
</dbReference>
<dbReference type="AlphaFoldDB" id="A0A1L7WRK2"/>
<evidence type="ECO:0000256" key="5">
    <source>
        <dbReference type="SAM" id="MobiDB-lite"/>
    </source>
</evidence>
<dbReference type="InterPro" id="IPR011701">
    <property type="entry name" value="MFS"/>
</dbReference>
<dbReference type="InterPro" id="IPR036259">
    <property type="entry name" value="MFS_trans_sf"/>
</dbReference>
<dbReference type="GO" id="GO:0016020">
    <property type="term" value="C:membrane"/>
    <property type="evidence" value="ECO:0007669"/>
    <property type="project" value="UniProtKB-SubCell"/>
</dbReference>
<keyword evidence="4 6" id="KW-0472">Membrane</keyword>
<feature type="transmembrane region" description="Helical" evidence="6">
    <location>
        <begin position="490"/>
        <end position="512"/>
    </location>
</feature>
<feature type="region of interest" description="Disordered" evidence="5">
    <location>
        <begin position="1"/>
        <end position="34"/>
    </location>
</feature>
<evidence type="ECO:0000259" key="7">
    <source>
        <dbReference type="PROSITE" id="PS50850"/>
    </source>
</evidence>
<feature type="transmembrane region" description="Helical" evidence="6">
    <location>
        <begin position="524"/>
        <end position="546"/>
    </location>
</feature>
<dbReference type="InterPro" id="IPR020846">
    <property type="entry name" value="MFS_dom"/>
</dbReference>
<dbReference type="FunFam" id="1.20.1250.20:FF:000460">
    <property type="entry name" value="MFS multidrug transporter, putative"/>
    <property type="match status" value="1"/>
</dbReference>
<comment type="subcellular location">
    <subcellularLocation>
        <location evidence="1">Membrane</location>
        <topology evidence="1">Multi-pass membrane protein</topology>
    </subcellularLocation>
</comment>
<dbReference type="Gene3D" id="1.20.1250.20">
    <property type="entry name" value="MFS general substrate transporter like domains"/>
    <property type="match status" value="1"/>
</dbReference>
<sequence length="592" mass="64684">MASPDDKKMDGDLEKGTAGAESSPYSTDVEITEEQEKFVEDYPPPDVDHDEAEWLDWGHQVDLQSQKSHTAELVSAADSKSFPGEALKRTATQASTKSRLSRIASRLTTKSKKETLSREELPCTDLDAGIVGWESQDDPQMPLNFAQNRKWLLLGLISAITFISPLASSMFAPGVSFMDETFHNTNTTLSAFTVSIFVLGYVIGPLILSPLSEIYGRRPVLGSANAFFCIWQIGCALAPNISTLIVFRFFAGLGGAGCLTIGGGVIADLFHREQRGLATSVYGVGPLLGPVIGPICGGFIAERAGWRWVFWVLLVSATITTIGIEILNRETNPRVLIRRKTRLLRVSLNRPELRSCYDTSGEQPKTTVLLNGLLRPLKMLFLSPIVFILALYMSIVYGLLYLLFTTITGVFQSSYGWNPEICGLAYIGVGLGFFLGLAVVARLSDVTVIRMTKANNGVFEPEMRLPACVFFAMFIPITFFWYGWAAEKKVQWIVPILGLAPFGFGMIGIFMPIQTYLIDSFPEFAASAIAALTASRSLFGALLPLAAPSMYSKLGLGWGNSILGFIAVALIPAPALIYKFGGQIRKNHPIVL</sequence>
<feature type="transmembrane region" description="Helical" evidence="6">
    <location>
        <begin position="191"/>
        <end position="208"/>
    </location>
</feature>
<feature type="transmembrane region" description="Helical" evidence="6">
    <location>
        <begin position="380"/>
        <end position="404"/>
    </location>
</feature>
<dbReference type="Pfam" id="PF07690">
    <property type="entry name" value="MFS_1"/>
    <property type="match status" value="1"/>
</dbReference>
<dbReference type="PANTHER" id="PTHR23502">
    <property type="entry name" value="MAJOR FACILITATOR SUPERFAMILY"/>
    <property type="match status" value="1"/>
</dbReference>
<dbReference type="GO" id="GO:0042908">
    <property type="term" value="P:xenobiotic transport"/>
    <property type="evidence" value="ECO:0007669"/>
    <property type="project" value="UniProtKB-ARBA"/>
</dbReference>
<evidence type="ECO:0000313" key="9">
    <source>
        <dbReference type="Proteomes" id="UP000184330"/>
    </source>
</evidence>
<feature type="transmembrane region" description="Helical" evidence="6">
    <location>
        <begin position="424"/>
        <end position="444"/>
    </location>
</feature>
<dbReference type="OrthoDB" id="5296287at2759"/>